<dbReference type="OrthoDB" id="3263613at2759"/>
<organism evidence="2 3">
    <name type="scientific">Athelia psychrophila</name>
    <dbReference type="NCBI Taxonomy" id="1759441"/>
    <lineage>
        <taxon>Eukaryota</taxon>
        <taxon>Fungi</taxon>
        <taxon>Dikarya</taxon>
        <taxon>Basidiomycota</taxon>
        <taxon>Agaricomycotina</taxon>
        <taxon>Agaricomycetes</taxon>
        <taxon>Agaricomycetidae</taxon>
        <taxon>Atheliales</taxon>
        <taxon>Atheliaceae</taxon>
        <taxon>Athelia</taxon>
    </lineage>
</organism>
<sequence>MAPNTRASAPNTPTTGSASSPRSSETPSSTPRKVPHCSKCGLPRKGHPRSGCLPSPTAEKAEENMTEALGSLYIDPETSYLTPEKRPRRSSVQPLSVAEASLASISTDSNEVLDALLQPGMMGDDVAEDERAASVERLKSFATPVKGRARMPGTLITPSNTDDSVGLSGLNSFRAPSSSALRASPQETKPRLRHSGPLQLAPTMPADAYLLSSQQTSMASRISSASSHPLVHSMSIEERHDYLNHLTTTACAAPASLFVLQSAEIAGEQRAAHKLGFYSRSVDLANGLGWLIIGMDDKAVQDLYRAIQAAEKGPGGRSMAVMGGAVAGAVITFTGLAYA</sequence>
<dbReference type="EMBL" id="KV417546">
    <property type="protein sequence ID" value="KZP21544.1"/>
    <property type="molecule type" value="Genomic_DNA"/>
</dbReference>
<feature type="compositionally biased region" description="Low complexity" evidence="1">
    <location>
        <begin position="175"/>
        <end position="185"/>
    </location>
</feature>
<evidence type="ECO:0000313" key="2">
    <source>
        <dbReference type="EMBL" id="KZP21544.1"/>
    </source>
</evidence>
<protein>
    <submittedName>
        <fullName evidence="2">Uncharacterized protein</fullName>
    </submittedName>
</protein>
<name>A0A166K5C8_9AGAM</name>
<reference evidence="2 3" key="1">
    <citation type="journal article" date="2016" name="Mol. Biol. Evol.">
        <title>Comparative Genomics of Early-Diverging Mushroom-Forming Fungi Provides Insights into the Origins of Lignocellulose Decay Capabilities.</title>
        <authorList>
            <person name="Nagy L.G."/>
            <person name="Riley R."/>
            <person name="Tritt A."/>
            <person name="Adam C."/>
            <person name="Daum C."/>
            <person name="Floudas D."/>
            <person name="Sun H."/>
            <person name="Yadav J.S."/>
            <person name="Pangilinan J."/>
            <person name="Larsson K.H."/>
            <person name="Matsuura K."/>
            <person name="Barry K."/>
            <person name="Labutti K."/>
            <person name="Kuo R."/>
            <person name="Ohm R.A."/>
            <person name="Bhattacharya S.S."/>
            <person name="Shirouzu T."/>
            <person name="Yoshinaga Y."/>
            <person name="Martin F.M."/>
            <person name="Grigoriev I.V."/>
            <person name="Hibbett D.S."/>
        </authorList>
    </citation>
    <scope>NUCLEOTIDE SEQUENCE [LARGE SCALE GENOMIC DNA]</scope>
    <source>
        <strain evidence="2 3">CBS 109695</strain>
    </source>
</reference>
<proteinExistence type="predicted"/>
<feature type="compositionally biased region" description="Low complexity" evidence="1">
    <location>
        <begin position="12"/>
        <end position="31"/>
    </location>
</feature>
<dbReference type="Proteomes" id="UP000076532">
    <property type="component" value="Unassembled WGS sequence"/>
</dbReference>
<accession>A0A166K5C8</accession>
<gene>
    <name evidence="2" type="ORF">FIBSPDRAFT_860491</name>
</gene>
<keyword evidence="3" id="KW-1185">Reference proteome</keyword>
<evidence type="ECO:0000256" key="1">
    <source>
        <dbReference type="SAM" id="MobiDB-lite"/>
    </source>
</evidence>
<feature type="region of interest" description="Disordered" evidence="1">
    <location>
        <begin position="1"/>
        <end position="92"/>
    </location>
</feature>
<feature type="region of interest" description="Disordered" evidence="1">
    <location>
        <begin position="175"/>
        <end position="199"/>
    </location>
</feature>
<evidence type="ECO:0000313" key="3">
    <source>
        <dbReference type="Proteomes" id="UP000076532"/>
    </source>
</evidence>
<dbReference type="AlphaFoldDB" id="A0A166K5C8"/>
<feature type="compositionally biased region" description="Polar residues" evidence="1">
    <location>
        <begin position="1"/>
        <end position="11"/>
    </location>
</feature>